<dbReference type="AlphaFoldDB" id="A0A183SKV3"/>
<evidence type="ECO:0000256" key="4">
    <source>
        <dbReference type="PROSITE-ProRule" id="PRU00176"/>
    </source>
</evidence>
<evidence type="ECO:0000256" key="2">
    <source>
        <dbReference type="ARBA" id="ARBA00022737"/>
    </source>
</evidence>
<keyword evidence="3 4" id="KW-0694">RNA-binding</keyword>
<feature type="compositionally biased region" description="Polar residues" evidence="5">
    <location>
        <begin position="78"/>
        <end position="89"/>
    </location>
</feature>
<dbReference type="GO" id="GO:0005737">
    <property type="term" value="C:cytoplasm"/>
    <property type="evidence" value="ECO:0007669"/>
    <property type="project" value="UniProtKB-ARBA"/>
</dbReference>
<keyword evidence="2" id="KW-0677">Repeat</keyword>
<evidence type="ECO:0000256" key="3">
    <source>
        <dbReference type="ARBA" id="ARBA00022884"/>
    </source>
</evidence>
<accession>A0A183SKV3</accession>
<dbReference type="SUPFAM" id="SSF54928">
    <property type="entry name" value="RNA-binding domain, RBD"/>
    <property type="match status" value="2"/>
</dbReference>
<dbReference type="OrthoDB" id="266020at2759"/>
<dbReference type="STRING" id="70667.A0A183SKV3"/>
<dbReference type="Proteomes" id="UP000275846">
    <property type="component" value="Unassembled WGS sequence"/>
</dbReference>
<dbReference type="CDD" id="cd12377">
    <property type="entry name" value="RRM3_Hu"/>
    <property type="match status" value="1"/>
</dbReference>
<dbReference type="InterPro" id="IPR035979">
    <property type="entry name" value="RBD_domain_sf"/>
</dbReference>
<reference evidence="7 8" key="2">
    <citation type="submission" date="2018-11" db="EMBL/GenBank/DDBJ databases">
        <authorList>
            <consortium name="Pathogen Informatics"/>
        </authorList>
    </citation>
    <scope>NUCLEOTIDE SEQUENCE [LARGE SCALE GENOMIC DNA]</scope>
    <source>
        <strain evidence="7 8">NST_G2</strain>
    </source>
</reference>
<evidence type="ECO:0000256" key="1">
    <source>
        <dbReference type="ARBA" id="ARBA00006266"/>
    </source>
</evidence>
<evidence type="ECO:0000313" key="7">
    <source>
        <dbReference type="EMBL" id="VDL91236.1"/>
    </source>
</evidence>
<dbReference type="Gene3D" id="3.30.70.330">
    <property type="match status" value="3"/>
</dbReference>
<comment type="similarity">
    <text evidence="1">Belongs to the RRM elav family.</text>
</comment>
<dbReference type="WBParaSite" id="SSLN_0000500601-mRNA-1">
    <property type="protein sequence ID" value="SSLN_0000500601-mRNA-1"/>
    <property type="gene ID" value="SSLN_0000500601"/>
</dbReference>
<dbReference type="PRINTS" id="PR00961">
    <property type="entry name" value="HUDSXLRNA"/>
</dbReference>
<proteinExistence type="inferred from homology"/>
<dbReference type="PROSITE" id="PS50102">
    <property type="entry name" value="RRM"/>
    <property type="match status" value="3"/>
</dbReference>
<dbReference type="FunFam" id="3.30.70.330:FF:000383">
    <property type="entry name" value="Sex lethal, isoform D"/>
    <property type="match status" value="1"/>
</dbReference>
<dbReference type="SMART" id="SM00360">
    <property type="entry name" value="RRM"/>
    <property type="match status" value="3"/>
</dbReference>
<evidence type="ECO:0000313" key="8">
    <source>
        <dbReference type="Proteomes" id="UP000275846"/>
    </source>
</evidence>
<dbReference type="InterPro" id="IPR012677">
    <property type="entry name" value="Nucleotide-bd_a/b_plait_sf"/>
</dbReference>
<feature type="compositionally biased region" description="Basic and acidic residues" evidence="5">
    <location>
        <begin position="30"/>
        <end position="39"/>
    </location>
</feature>
<dbReference type="InterPro" id="IPR002343">
    <property type="entry name" value="Hud_Sxl_RNA"/>
</dbReference>
<dbReference type="InterPro" id="IPR000504">
    <property type="entry name" value="RRM_dom"/>
</dbReference>
<evidence type="ECO:0000256" key="5">
    <source>
        <dbReference type="SAM" id="MobiDB-lite"/>
    </source>
</evidence>
<feature type="domain" description="RRM" evidence="6">
    <location>
        <begin position="200"/>
        <end position="280"/>
    </location>
</feature>
<dbReference type="EMBL" id="UYSU01033020">
    <property type="protein sequence ID" value="VDL91236.1"/>
    <property type="molecule type" value="Genomic_DNA"/>
</dbReference>
<feature type="compositionally biased region" description="Low complexity" evidence="5">
    <location>
        <begin position="290"/>
        <end position="305"/>
    </location>
</feature>
<dbReference type="Pfam" id="PF00076">
    <property type="entry name" value="RRM_1"/>
    <property type="match status" value="3"/>
</dbReference>
<protein>
    <submittedName>
        <fullName evidence="9">ELAV-like protein 2</fullName>
    </submittedName>
</protein>
<feature type="region of interest" description="Disordered" evidence="5">
    <location>
        <begin position="1"/>
        <end position="89"/>
    </location>
</feature>
<organism evidence="9">
    <name type="scientific">Schistocephalus solidus</name>
    <name type="common">Tapeworm</name>
    <dbReference type="NCBI Taxonomy" id="70667"/>
    <lineage>
        <taxon>Eukaryota</taxon>
        <taxon>Metazoa</taxon>
        <taxon>Spiralia</taxon>
        <taxon>Lophotrochozoa</taxon>
        <taxon>Platyhelminthes</taxon>
        <taxon>Cestoda</taxon>
        <taxon>Eucestoda</taxon>
        <taxon>Diphyllobothriidea</taxon>
        <taxon>Diphyllobothriidae</taxon>
        <taxon>Schistocephalus</taxon>
    </lineage>
</organism>
<evidence type="ECO:0000259" key="6">
    <source>
        <dbReference type="PROSITE" id="PS50102"/>
    </source>
</evidence>
<feature type="region of interest" description="Disordered" evidence="5">
    <location>
        <begin position="283"/>
        <end position="314"/>
    </location>
</feature>
<feature type="domain" description="RRM" evidence="6">
    <location>
        <begin position="483"/>
        <end position="561"/>
    </location>
</feature>
<keyword evidence="8" id="KW-1185">Reference proteome</keyword>
<dbReference type="GO" id="GO:1990904">
    <property type="term" value="C:ribonucleoprotein complex"/>
    <property type="evidence" value="ECO:0007669"/>
    <property type="project" value="InterPro"/>
</dbReference>
<name>A0A183SKV3_SCHSO</name>
<gene>
    <name evidence="7" type="ORF">SSLN_LOCUS4851</name>
</gene>
<sequence>MAASSPQSSAVSGTSAICQRHPILESGDCDNEKEGKSDVSLKNQPNPSARGDRGDFATEGELTPTEGRPSSPLRTPRHSSTLTSIEDSTASTDFDESMSYFYTSDSNWSQENKTNLIINYLPPSMTQEDVHLLFSGIGEVERCKLVREKTTGESLCYAFVKFSHPEDAQKAVADINGLKIENKTVKVSVARPSCEAIRGANLYICGLPRSMTNVELDELFKSCGNIITSRILCEQNSDCSRGVAFIRFDKRSEAELAISRFNGFVLPGTNEGITVKFANAPGLSSEGRRSASSRPATSSSGQRSSKFTQSSGTNQSSVFKESTFTNHCGSKFSDIKSLSFTPTFNFGQLATPHFQPPPFESFKQIRSDIAVPPNFGYPAVYQSPYWPNIPSPIYGLGNYGVFQRPTALTKFRNVPRGLRPTWGPMTIPPTPKASIRPSSFMHRTREQAEQEKSDFSREFSAATQALLAPAYAANSGALTSNGWCIFVYNLAAETNDSVLWQLFGPFGAVHAANVIQDPATGRCKGYGFVKMGNYEEAVTAINALNGFSLNNRILQVSFKTNKPPHSSEGPTVPDKRKPIRFQHT</sequence>
<dbReference type="NCBIfam" id="TIGR01661">
    <property type="entry name" value="ELAV_HUD_SF"/>
    <property type="match status" value="1"/>
</dbReference>
<dbReference type="InterPro" id="IPR006548">
    <property type="entry name" value="ELAD_HU_SF"/>
</dbReference>
<feature type="region of interest" description="Disordered" evidence="5">
    <location>
        <begin position="559"/>
        <end position="584"/>
    </location>
</feature>
<dbReference type="GO" id="GO:0009967">
    <property type="term" value="P:positive regulation of signal transduction"/>
    <property type="evidence" value="ECO:0007669"/>
    <property type="project" value="UniProtKB-ARBA"/>
</dbReference>
<dbReference type="GO" id="GO:0010629">
    <property type="term" value="P:negative regulation of gene expression"/>
    <property type="evidence" value="ECO:0007669"/>
    <property type="project" value="UniProtKB-ARBA"/>
</dbReference>
<dbReference type="GO" id="GO:0003729">
    <property type="term" value="F:mRNA binding"/>
    <property type="evidence" value="ECO:0007669"/>
    <property type="project" value="UniProtKB-ARBA"/>
</dbReference>
<feature type="domain" description="RRM" evidence="6">
    <location>
        <begin position="114"/>
        <end position="192"/>
    </location>
</feature>
<feature type="compositionally biased region" description="Polar residues" evidence="5">
    <location>
        <begin position="1"/>
        <end position="17"/>
    </location>
</feature>
<evidence type="ECO:0000313" key="9">
    <source>
        <dbReference type="WBParaSite" id="SSLN_0000500601-mRNA-1"/>
    </source>
</evidence>
<reference evidence="9" key="1">
    <citation type="submission" date="2016-06" db="UniProtKB">
        <authorList>
            <consortium name="WormBaseParasite"/>
        </authorList>
    </citation>
    <scope>IDENTIFICATION</scope>
</reference>
<dbReference type="PANTHER" id="PTHR10352">
    <property type="entry name" value="EUKARYOTIC TRANSLATION INITIATION FACTOR 3 SUBUNIT G"/>
    <property type="match status" value="1"/>
</dbReference>